<dbReference type="InterPro" id="IPR020084">
    <property type="entry name" value="NUDIX_hydrolase_CS"/>
</dbReference>
<comment type="catalytic activity">
    <reaction evidence="11">
        <text>8-oxo-GTP + H2O = 8-oxo-GMP + diphosphate + H(+)</text>
        <dbReference type="Rhea" id="RHEA:67616"/>
        <dbReference type="ChEBI" id="CHEBI:15377"/>
        <dbReference type="ChEBI" id="CHEBI:15378"/>
        <dbReference type="ChEBI" id="CHEBI:33019"/>
        <dbReference type="ChEBI" id="CHEBI:143553"/>
        <dbReference type="ChEBI" id="CHEBI:145694"/>
    </reaction>
</comment>
<feature type="domain" description="Nudix hydrolase" evidence="19">
    <location>
        <begin position="1"/>
        <end position="128"/>
    </location>
</feature>
<evidence type="ECO:0000256" key="11">
    <source>
        <dbReference type="ARBA" id="ARBA00036904"/>
    </source>
</evidence>
<dbReference type="GO" id="GO:0044716">
    <property type="term" value="F:8-oxo-GDP phosphatase activity"/>
    <property type="evidence" value="ECO:0007669"/>
    <property type="project" value="TreeGrafter"/>
</dbReference>
<proteinExistence type="inferred from homology"/>
<evidence type="ECO:0000256" key="13">
    <source>
        <dbReference type="ARBA" id="ARBA00040794"/>
    </source>
</evidence>
<dbReference type="GO" id="GO:0006281">
    <property type="term" value="P:DNA repair"/>
    <property type="evidence" value="ECO:0007669"/>
    <property type="project" value="UniProtKB-KW"/>
</dbReference>
<evidence type="ECO:0000256" key="18">
    <source>
        <dbReference type="PIRSR" id="PIRSR603561-2"/>
    </source>
</evidence>
<feature type="binding site" evidence="17">
    <location>
        <position position="28"/>
    </location>
    <ligand>
        <name>8-oxo-dGTP</name>
        <dbReference type="ChEBI" id="CHEBI:77896"/>
    </ligand>
</feature>
<evidence type="ECO:0000256" key="17">
    <source>
        <dbReference type="PIRSR" id="PIRSR603561-1"/>
    </source>
</evidence>
<dbReference type="AlphaFoldDB" id="A0A2S0VWY6"/>
<dbReference type="InterPro" id="IPR047127">
    <property type="entry name" value="MutT-like"/>
</dbReference>
<dbReference type="PRINTS" id="PR01401">
    <property type="entry name" value="MUTATORMUTT"/>
</dbReference>
<dbReference type="FunFam" id="3.90.79.10:FF:000014">
    <property type="entry name" value="8-oxo-dGTP diphosphatase MutT"/>
    <property type="match status" value="1"/>
</dbReference>
<dbReference type="GO" id="GO:0044715">
    <property type="term" value="F:8-oxo-dGDP phosphatase activity"/>
    <property type="evidence" value="ECO:0007669"/>
    <property type="project" value="TreeGrafter"/>
</dbReference>
<protein>
    <recommendedName>
        <fullName evidence="13">8-oxo-dGTP diphosphatase</fullName>
        <ecNumber evidence="12">3.6.1.55</ecNumber>
    </recommendedName>
    <alternativeName>
        <fullName evidence="16">7,8-dihydro-8-oxoguanine-triphosphatase</fullName>
    </alternativeName>
    <alternativeName>
        <fullName evidence="15">Mutator protein MutT</fullName>
    </alternativeName>
    <alternativeName>
        <fullName evidence="14">dGTP pyrophosphohydrolase</fullName>
    </alternativeName>
</protein>
<dbReference type="SUPFAM" id="SSF55811">
    <property type="entry name" value="Nudix"/>
    <property type="match status" value="1"/>
</dbReference>
<evidence type="ECO:0000313" key="21">
    <source>
        <dbReference type="Proteomes" id="UP000244441"/>
    </source>
</evidence>
<evidence type="ECO:0000256" key="3">
    <source>
        <dbReference type="ARBA" id="ARBA00022457"/>
    </source>
</evidence>
<dbReference type="GO" id="GO:0006260">
    <property type="term" value="P:DNA replication"/>
    <property type="evidence" value="ECO:0007669"/>
    <property type="project" value="UniProtKB-KW"/>
</dbReference>
<dbReference type="NCBIfam" id="TIGR00586">
    <property type="entry name" value="mutt"/>
    <property type="match status" value="1"/>
</dbReference>
<evidence type="ECO:0000256" key="6">
    <source>
        <dbReference type="ARBA" id="ARBA00022763"/>
    </source>
</evidence>
<evidence type="ECO:0000256" key="14">
    <source>
        <dbReference type="ARBA" id="ARBA00041592"/>
    </source>
</evidence>
<organism evidence="20 21">
    <name type="scientific">Saccharobesus litoralis</name>
    <dbReference type="NCBI Taxonomy" id="2172099"/>
    <lineage>
        <taxon>Bacteria</taxon>
        <taxon>Pseudomonadati</taxon>
        <taxon>Pseudomonadota</taxon>
        <taxon>Gammaproteobacteria</taxon>
        <taxon>Alteromonadales</taxon>
        <taxon>Alteromonadaceae</taxon>
        <taxon>Saccharobesus</taxon>
    </lineage>
</organism>
<keyword evidence="3" id="KW-0515">Mutator protein</keyword>
<dbReference type="RefSeq" id="WP_108604783.1">
    <property type="nucleotide sequence ID" value="NZ_CP026604.1"/>
</dbReference>
<keyword evidence="5 18" id="KW-0479">Metal-binding</keyword>
<dbReference type="KEGG" id="cate:C2869_21055"/>
<evidence type="ECO:0000256" key="8">
    <source>
        <dbReference type="ARBA" id="ARBA00022842"/>
    </source>
</evidence>
<dbReference type="InterPro" id="IPR003561">
    <property type="entry name" value="Mutator_MutT"/>
</dbReference>
<dbReference type="InterPro" id="IPR020476">
    <property type="entry name" value="Nudix_hydrolase"/>
</dbReference>
<evidence type="ECO:0000256" key="16">
    <source>
        <dbReference type="ARBA" id="ARBA00042798"/>
    </source>
</evidence>
<dbReference type="PANTHER" id="PTHR47707:SF1">
    <property type="entry name" value="NUDIX HYDROLASE FAMILY PROTEIN"/>
    <property type="match status" value="1"/>
</dbReference>
<feature type="binding site" evidence="18">
    <location>
        <position position="37"/>
    </location>
    <ligand>
        <name>Mg(2+)</name>
        <dbReference type="ChEBI" id="CHEBI:18420"/>
    </ligand>
</feature>
<dbReference type="InterPro" id="IPR015797">
    <property type="entry name" value="NUDIX_hydrolase-like_dom_sf"/>
</dbReference>
<dbReference type="GO" id="GO:0046872">
    <property type="term" value="F:metal ion binding"/>
    <property type="evidence" value="ECO:0007669"/>
    <property type="project" value="UniProtKB-KW"/>
</dbReference>
<evidence type="ECO:0000256" key="9">
    <source>
        <dbReference type="ARBA" id="ARBA00023204"/>
    </source>
</evidence>
<dbReference type="PRINTS" id="PR00502">
    <property type="entry name" value="NUDIXFAMILY"/>
</dbReference>
<dbReference type="PANTHER" id="PTHR47707">
    <property type="entry name" value="8-OXO-DGTP DIPHOSPHATASE"/>
    <property type="match status" value="1"/>
</dbReference>
<gene>
    <name evidence="20" type="ORF">C2869_21055</name>
</gene>
<comment type="similarity">
    <text evidence="2">Belongs to the Nudix hydrolase family.</text>
</comment>
<evidence type="ECO:0000256" key="4">
    <source>
        <dbReference type="ARBA" id="ARBA00022705"/>
    </source>
</evidence>
<accession>A0A2S0VWY6</accession>
<evidence type="ECO:0000256" key="1">
    <source>
        <dbReference type="ARBA" id="ARBA00001946"/>
    </source>
</evidence>
<evidence type="ECO:0000313" key="20">
    <source>
        <dbReference type="EMBL" id="AWB68731.1"/>
    </source>
</evidence>
<dbReference type="InterPro" id="IPR029119">
    <property type="entry name" value="MutY_C"/>
</dbReference>
<comment type="catalytic activity">
    <reaction evidence="10">
        <text>8-oxo-dGTP + H2O = 8-oxo-dGMP + diphosphate + H(+)</text>
        <dbReference type="Rhea" id="RHEA:31575"/>
        <dbReference type="ChEBI" id="CHEBI:15377"/>
        <dbReference type="ChEBI" id="CHEBI:15378"/>
        <dbReference type="ChEBI" id="CHEBI:33019"/>
        <dbReference type="ChEBI" id="CHEBI:63224"/>
        <dbReference type="ChEBI" id="CHEBI:77896"/>
        <dbReference type="EC" id="3.6.1.55"/>
    </reaction>
</comment>
<evidence type="ECO:0000256" key="5">
    <source>
        <dbReference type="ARBA" id="ARBA00022723"/>
    </source>
</evidence>
<dbReference type="InterPro" id="IPR000086">
    <property type="entry name" value="NUDIX_hydrolase_dom"/>
</dbReference>
<keyword evidence="9" id="KW-0234">DNA repair</keyword>
<name>A0A2S0VWY6_9ALTE</name>
<dbReference type="CDD" id="cd03425">
    <property type="entry name" value="NUDIX_MutT_NudA_like"/>
    <property type="match status" value="1"/>
</dbReference>
<keyword evidence="6" id="KW-0227">DNA damage</keyword>
<feature type="binding site" evidence="17">
    <location>
        <begin position="34"/>
        <end position="37"/>
    </location>
    <ligand>
        <name>8-oxo-dGTP</name>
        <dbReference type="ChEBI" id="CHEBI:77896"/>
    </ligand>
</feature>
<evidence type="ECO:0000256" key="10">
    <source>
        <dbReference type="ARBA" id="ARBA00035861"/>
    </source>
</evidence>
<dbReference type="PROSITE" id="PS51462">
    <property type="entry name" value="NUDIX"/>
    <property type="match status" value="1"/>
</dbReference>
<evidence type="ECO:0000259" key="19">
    <source>
        <dbReference type="PROSITE" id="PS51462"/>
    </source>
</evidence>
<keyword evidence="8 18" id="KW-0460">Magnesium</keyword>
<sequence>MKIVNVAVGVVVNEQKQILLAKRAKEQHQGGLWEFPGGKVELGESTFKALVREFKEEVDLELEHGQPLILIEHDYGDKQVRLDTWLVEQFSGSARGVEGQEVRWVPVAELANYEFPAANQAILQAINQTLG</sequence>
<keyword evidence="21" id="KW-1185">Reference proteome</keyword>
<dbReference type="Pfam" id="PF14815">
    <property type="entry name" value="NUDIX_4"/>
    <property type="match status" value="1"/>
</dbReference>
<evidence type="ECO:0000256" key="12">
    <source>
        <dbReference type="ARBA" id="ARBA00038905"/>
    </source>
</evidence>
<evidence type="ECO:0000256" key="2">
    <source>
        <dbReference type="ARBA" id="ARBA00005582"/>
    </source>
</evidence>
<comment type="cofactor">
    <cofactor evidence="1 18">
        <name>Mg(2+)</name>
        <dbReference type="ChEBI" id="CHEBI:18420"/>
    </cofactor>
</comment>
<feature type="binding site" evidence="18">
    <location>
        <position position="57"/>
    </location>
    <ligand>
        <name>Mg(2+)</name>
        <dbReference type="ChEBI" id="CHEBI:18420"/>
    </ligand>
</feature>
<dbReference type="Proteomes" id="UP000244441">
    <property type="component" value="Chromosome"/>
</dbReference>
<dbReference type="OrthoDB" id="9810648at2"/>
<feature type="binding site" evidence="17">
    <location>
        <position position="119"/>
    </location>
    <ligand>
        <name>8-oxo-dGTP</name>
        <dbReference type="ChEBI" id="CHEBI:77896"/>
    </ligand>
</feature>
<dbReference type="GO" id="GO:0035539">
    <property type="term" value="F:8-oxo-7,8-dihydrodeoxyguanosine triphosphate pyrophosphatase activity"/>
    <property type="evidence" value="ECO:0007669"/>
    <property type="project" value="UniProtKB-EC"/>
</dbReference>
<reference evidence="20 21" key="1">
    <citation type="submission" date="2018-01" db="EMBL/GenBank/DDBJ databases">
        <title>Genome sequence of a Cantenovulum-like bacteria.</title>
        <authorList>
            <person name="Tan W.R."/>
            <person name="Lau N.-S."/>
            <person name="Go F."/>
            <person name="Amirul A.-A.A."/>
        </authorList>
    </citation>
    <scope>NUCLEOTIDE SEQUENCE [LARGE SCALE GENOMIC DNA]</scope>
    <source>
        <strain evidence="20 21">CCB-QB4</strain>
    </source>
</reference>
<keyword evidence="7" id="KW-0378">Hydrolase</keyword>
<keyword evidence="4" id="KW-0235">DNA replication</keyword>
<feature type="binding site" evidence="17">
    <location>
        <position position="23"/>
    </location>
    <ligand>
        <name>8-oxo-dGTP</name>
        <dbReference type="ChEBI" id="CHEBI:77896"/>
    </ligand>
</feature>
<evidence type="ECO:0000256" key="15">
    <source>
        <dbReference type="ARBA" id="ARBA00041979"/>
    </source>
</evidence>
<dbReference type="EMBL" id="CP026604">
    <property type="protein sequence ID" value="AWB68731.1"/>
    <property type="molecule type" value="Genomic_DNA"/>
</dbReference>
<dbReference type="Gene3D" id="3.90.79.10">
    <property type="entry name" value="Nucleoside Triphosphate Pyrophosphohydrolase"/>
    <property type="match status" value="1"/>
</dbReference>
<dbReference type="GO" id="GO:0008413">
    <property type="term" value="F:8-oxo-7,8-dihydroguanosine triphosphate pyrophosphatase activity"/>
    <property type="evidence" value="ECO:0007669"/>
    <property type="project" value="InterPro"/>
</dbReference>
<dbReference type="PROSITE" id="PS00893">
    <property type="entry name" value="NUDIX_BOX"/>
    <property type="match status" value="1"/>
</dbReference>
<evidence type="ECO:0000256" key="7">
    <source>
        <dbReference type="ARBA" id="ARBA00022801"/>
    </source>
</evidence>
<dbReference type="EC" id="3.6.1.55" evidence="12"/>